<name>A0A2R4CH78_9BURK</name>
<dbReference type="SUPFAM" id="SSF81301">
    <property type="entry name" value="Nucleotidyltransferase"/>
    <property type="match status" value="1"/>
</dbReference>
<dbReference type="Gene3D" id="3.30.460.10">
    <property type="entry name" value="Beta Polymerase, domain 2"/>
    <property type="match status" value="1"/>
</dbReference>
<dbReference type="OrthoDB" id="9789634at2"/>
<dbReference type="InterPro" id="IPR007685">
    <property type="entry name" value="RelA_SpoT"/>
</dbReference>
<dbReference type="Pfam" id="PF04607">
    <property type="entry name" value="RelA_SpoT"/>
    <property type="match status" value="1"/>
</dbReference>
<dbReference type="EMBL" id="CP028324">
    <property type="protein sequence ID" value="AVR99003.1"/>
    <property type="molecule type" value="Genomic_DNA"/>
</dbReference>
<sequence>MAELPVAELVSLFKEKRRLFELFSQSVANEFLSCPELNTGVPTPIHTVRARLKDENHLADKIKRKRAGGRVINAENLFSEITDFAGLRILHLHQAQFKLIFDFIEDKVKSKQWRLLEKPIAYTWDPESVEYFKNFKIRTSLKPSYYTSVHFLLAPANRFDGTCCEVQVRTLFEEIWGEIDHSINYPLPTAQMASVEQLRVLSKLVSTGSRLADAIFKVHENR</sequence>
<dbReference type="SMART" id="SM00954">
    <property type="entry name" value="RelA_SpoT"/>
    <property type="match status" value="1"/>
</dbReference>
<dbReference type="PANTHER" id="PTHR41773:SF1">
    <property type="entry name" value="RELA_SPOT DOMAIN-CONTAINING PROTEIN"/>
    <property type="match status" value="1"/>
</dbReference>
<feature type="domain" description="RelA/SpoT" evidence="1">
    <location>
        <begin position="50"/>
        <end position="191"/>
    </location>
</feature>
<dbReference type="Proteomes" id="UP000240505">
    <property type="component" value="Chromosome"/>
</dbReference>
<gene>
    <name evidence="2" type="ORF">C9I28_01305</name>
</gene>
<keyword evidence="3" id="KW-1185">Reference proteome</keyword>
<proteinExistence type="predicted"/>
<reference evidence="2 3" key="1">
    <citation type="submission" date="2018-03" db="EMBL/GenBank/DDBJ databases">
        <title>Massilia armeniaca sp. nov., isolated from desert soil.</title>
        <authorList>
            <person name="Huang H."/>
            <person name="Ren M."/>
        </authorList>
    </citation>
    <scope>NUCLEOTIDE SEQUENCE [LARGE SCALE GENOMIC DNA]</scope>
    <source>
        <strain evidence="2 3">ZMN-3</strain>
    </source>
</reference>
<evidence type="ECO:0000313" key="2">
    <source>
        <dbReference type="EMBL" id="AVR99003.1"/>
    </source>
</evidence>
<accession>A0A2R4CH78</accession>
<dbReference type="AlphaFoldDB" id="A0A2R4CH78"/>
<dbReference type="CDD" id="cd05399">
    <property type="entry name" value="NT_Rel-Spo_like"/>
    <property type="match status" value="1"/>
</dbReference>
<dbReference type="PANTHER" id="PTHR41773">
    <property type="entry name" value="GTP PYROPHOSPHATASE-RELATED"/>
    <property type="match status" value="1"/>
</dbReference>
<protein>
    <submittedName>
        <fullName evidence="2">(P)ppGpp synthetase</fullName>
    </submittedName>
</protein>
<dbReference type="GO" id="GO:0015969">
    <property type="term" value="P:guanosine tetraphosphate metabolic process"/>
    <property type="evidence" value="ECO:0007669"/>
    <property type="project" value="InterPro"/>
</dbReference>
<organism evidence="2 3">
    <name type="scientific">Pseudoduganella armeniaca</name>
    <dbReference type="NCBI Taxonomy" id="2072590"/>
    <lineage>
        <taxon>Bacteria</taxon>
        <taxon>Pseudomonadati</taxon>
        <taxon>Pseudomonadota</taxon>
        <taxon>Betaproteobacteria</taxon>
        <taxon>Burkholderiales</taxon>
        <taxon>Oxalobacteraceae</taxon>
        <taxon>Telluria group</taxon>
        <taxon>Pseudoduganella</taxon>
    </lineage>
</organism>
<dbReference type="KEGG" id="masz:C9I28_01305"/>
<dbReference type="InterPro" id="IPR043519">
    <property type="entry name" value="NT_sf"/>
</dbReference>
<evidence type="ECO:0000313" key="3">
    <source>
        <dbReference type="Proteomes" id="UP000240505"/>
    </source>
</evidence>
<evidence type="ECO:0000259" key="1">
    <source>
        <dbReference type="SMART" id="SM00954"/>
    </source>
</evidence>